<dbReference type="InterPro" id="IPR002656">
    <property type="entry name" value="Acyl_transf_3_dom"/>
</dbReference>
<keyword evidence="4" id="KW-1185">Reference proteome</keyword>
<dbReference type="OrthoDB" id="9814807at2"/>
<keyword evidence="1" id="KW-0472">Membrane</keyword>
<dbReference type="GO" id="GO:0000271">
    <property type="term" value="P:polysaccharide biosynthetic process"/>
    <property type="evidence" value="ECO:0007669"/>
    <property type="project" value="TreeGrafter"/>
</dbReference>
<dbReference type="RefSeq" id="WP_153584587.1">
    <property type="nucleotide sequence ID" value="NZ_WJBU01000006.1"/>
</dbReference>
<evidence type="ECO:0000256" key="1">
    <source>
        <dbReference type="SAM" id="Phobius"/>
    </source>
</evidence>
<gene>
    <name evidence="3" type="ORF">GHT07_08275</name>
</gene>
<keyword evidence="3" id="KW-0012">Acyltransferase</keyword>
<protein>
    <submittedName>
        <fullName evidence="3">Acyltransferase family protein</fullName>
    </submittedName>
</protein>
<feature type="domain" description="Acyltransferase 3" evidence="2">
    <location>
        <begin position="3"/>
        <end position="354"/>
    </location>
</feature>
<feature type="transmembrane region" description="Helical" evidence="1">
    <location>
        <begin position="32"/>
        <end position="52"/>
    </location>
</feature>
<dbReference type="InterPro" id="IPR050879">
    <property type="entry name" value="Acyltransferase_3"/>
</dbReference>
<dbReference type="PANTHER" id="PTHR23028">
    <property type="entry name" value="ACETYLTRANSFERASE"/>
    <property type="match status" value="1"/>
</dbReference>
<feature type="transmembrane region" description="Helical" evidence="1">
    <location>
        <begin position="216"/>
        <end position="235"/>
    </location>
</feature>
<dbReference type="AlphaFoldDB" id="A0A844B251"/>
<dbReference type="EMBL" id="WJBU01000006">
    <property type="protein sequence ID" value="MRD47273.1"/>
    <property type="molecule type" value="Genomic_DNA"/>
</dbReference>
<dbReference type="Pfam" id="PF01757">
    <property type="entry name" value="Acyl_transf_3"/>
    <property type="match status" value="1"/>
</dbReference>
<feature type="transmembrane region" description="Helical" evidence="1">
    <location>
        <begin position="247"/>
        <end position="268"/>
    </location>
</feature>
<feature type="transmembrane region" description="Helical" evidence="1">
    <location>
        <begin position="151"/>
        <end position="170"/>
    </location>
</feature>
<evidence type="ECO:0000259" key="2">
    <source>
        <dbReference type="Pfam" id="PF01757"/>
    </source>
</evidence>
<keyword evidence="1" id="KW-0812">Transmembrane</keyword>
<evidence type="ECO:0000313" key="3">
    <source>
        <dbReference type="EMBL" id="MRD47273.1"/>
    </source>
</evidence>
<sequence length="381" mass="42021">MWALDSGRLVAACFVLAGHLSLYFGGPLWVSVAPAGLSWFFVLSGFILATIYHDVELRAPTLRQFYLRRFVRIYPLYLLACVFGVVVLWIGNPSMTRQGLAALGIPGFSSFDLPENLGNGYLLAVFAKTLAFISPFDAHTTARYLVNSPLWSIYCEVFFYALLPLLVITLRRITSPAMLWVTAALLWLLEGAIILVVTNGQLGEAADWSLVHASLYTNPLARLPEFMIGISLALARQRNVWRPSRRVIWVGVASCLGVLNFSLLLGSLPQLQPLGLYWLVVPANAVSIALLASLPKTSPRIESASVALGLLSYAIYALHWPMLELAYLLQSRYLLPVPLLIIGTAAAVIVVGWLVVRWYETPARKQLHALFNSPSARVPTT</sequence>
<comment type="caution">
    <text evidence="3">The sequence shown here is derived from an EMBL/GenBank/DDBJ whole genome shotgun (WGS) entry which is preliminary data.</text>
</comment>
<dbReference type="GO" id="GO:0016020">
    <property type="term" value="C:membrane"/>
    <property type="evidence" value="ECO:0007669"/>
    <property type="project" value="TreeGrafter"/>
</dbReference>
<dbReference type="PANTHER" id="PTHR23028:SF131">
    <property type="entry name" value="BLR2367 PROTEIN"/>
    <property type="match status" value="1"/>
</dbReference>
<feature type="transmembrane region" description="Helical" evidence="1">
    <location>
        <begin position="274"/>
        <end position="294"/>
    </location>
</feature>
<feature type="transmembrane region" description="Helical" evidence="1">
    <location>
        <begin position="73"/>
        <end position="91"/>
    </location>
</feature>
<feature type="transmembrane region" description="Helical" evidence="1">
    <location>
        <begin position="7"/>
        <end position="26"/>
    </location>
</feature>
<reference evidence="3 4" key="1">
    <citation type="submission" date="2019-11" db="EMBL/GenBank/DDBJ databases">
        <title>Caenimonas koreensis gen. nov., sp. nov., isolated from activated sludge.</title>
        <authorList>
            <person name="Seung H.R."/>
        </authorList>
    </citation>
    <scope>NUCLEOTIDE SEQUENCE [LARGE SCALE GENOMIC DNA]</scope>
    <source>
        <strain evidence="3 4">EMB320</strain>
    </source>
</reference>
<name>A0A844B251_9BURK</name>
<dbReference type="Proteomes" id="UP000487350">
    <property type="component" value="Unassembled WGS sequence"/>
</dbReference>
<dbReference type="GO" id="GO:0016747">
    <property type="term" value="F:acyltransferase activity, transferring groups other than amino-acyl groups"/>
    <property type="evidence" value="ECO:0007669"/>
    <property type="project" value="InterPro"/>
</dbReference>
<accession>A0A844B251</accession>
<evidence type="ECO:0000313" key="4">
    <source>
        <dbReference type="Proteomes" id="UP000487350"/>
    </source>
</evidence>
<organism evidence="3 4">
    <name type="scientific">Caenimonas koreensis DSM 17982</name>
    <dbReference type="NCBI Taxonomy" id="1121255"/>
    <lineage>
        <taxon>Bacteria</taxon>
        <taxon>Pseudomonadati</taxon>
        <taxon>Pseudomonadota</taxon>
        <taxon>Betaproteobacteria</taxon>
        <taxon>Burkholderiales</taxon>
        <taxon>Comamonadaceae</taxon>
        <taxon>Caenimonas</taxon>
    </lineage>
</organism>
<keyword evidence="1" id="KW-1133">Transmembrane helix</keyword>
<feature type="transmembrane region" description="Helical" evidence="1">
    <location>
        <begin position="335"/>
        <end position="356"/>
    </location>
</feature>
<keyword evidence="3" id="KW-0808">Transferase</keyword>
<feature type="transmembrane region" description="Helical" evidence="1">
    <location>
        <begin position="306"/>
        <end position="323"/>
    </location>
</feature>
<feature type="transmembrane region" description="Helical" evidence="1">
    <location>
        <begin position="177"/>
        <end position="196"/>
    </location>
</feature>
<proteinExistence type="predicted"/>